<keyword evidence="5 9" id="KW-0812">Transmembrane</keyword>
<comment type="subcellular location">
    <subcellularLocation>
        <location evidence="1">Cell membrane</location>
        <topology evidence="1">Multi-pass membrane protein</topology>
    </subcellularLocation>
</comment>
<feature type="transmembrane region" description="Helical" evidence="9">
    <location>
        <begin position="92"/>
        <end position="109"/>
    </location>
</feature>
<dbReference type="GO" id="GO:0005886">
    <property type="term" value="C:plasma membrane"/>
    <property type="evidence" value="ECO:0007669"/>
    <property type="project" value="UniProtKB-SubCell"/>
</dbReference>
<evidence type="ECO:0000256" key="5">
    <source>
        <dbReference type="ARBA" id="ARBA00022692"/>
    </source>
</evidence>
<dbReference type="Proteomes" id="UP001205748">
    <property type="component" value="Unassembled WGS sequence"/>
</dbReference>
<evidence type="ECO:0000313" key="11">
    <source>
        <dbReference type="Proteomes" id="UP001205748"/>
    </source>
</evidence>
<dbReference type="EMBL" id="JANKAS010000009">
    <property type="protein sequence ID" value="MCR1899374.1"/>
    <property type="molecule type" value="Genomic_DNA"/>
</dbReference>
<reference evidence="10" key="1">
    <citation type="submission" date="2022-07" db="EMBL/GenBank/DDBJ databases">
        <title>Enhanced cultured diversity of the mouse gut microbiota enables custom-made synthetic communities.</title>
        <authorList>
            <person name="Afrizal A."/>
        </authorList>
    </citation>
    <scope>NUCLEOTIDE SEQUENCE</scope>
    <source>
        <strain evidence="10">DSM 28593</strain>
    </source>
</reference>
<dbReference type="GO" id="GO:0032217">
    <property type="term" value="F:riboflavin transmembrane transporter activity"/>
    <property type="evidence" value="ECO:0007669"/>
    <property type="project" value="UniProtKB-UniRule"/>
</dbReference>
<evidence type="ECO:0000256" key="3">
    <source>
        <dbReference type="ARBA" id="ARBA00022448"/>
    </source>
</evidence>
<protein>
    <recommendedName>
        <fullName evidence="8">Riboflavin transporter</fullName>
    </recommendedName>
</protein>
<comment type="caution">
    <text evidence="10">The sequence shown here is derived from an EMBL/GenBank/DDBJ whole genome shotgun (WGS) entry which is preliminary data.</text>
</comment>
<feature type="transmembrane region" description="Helical" evidence="9">
    <location>
        <begin position="53"/>
        <end position="72"/>
    </location>
</feature>
<dbReference type="InterPro" id="IPR025720">
    <property type="entry name" value="RibU"/>
</dbReference>
<organism evidence="10 11">
    <name type="scientific">Irregularibacter muris</name>
    <dbReference type="NCBI Taxonomy" id="1796619"/>
    <lineage>
        <taxon>Bacteria</taxon>
        <taxon>Bacillati</taxon>
        <taxon>Bacillota</taxon>
        <taxon>Clostridia</taxon>
        <taxon>Eubacteriales</taxon>
        <taxon>Eubacteriaceae</taxon>
        <taxon>Irregularibacter</taxon>
    </lineage>
</organism>
<comment type="similarity">
    <text evidence="2 8">Belongs to the prokaryotic riboflavin transporter (P-RFT) (TC 2.A.87) family.</text>
</comment>
<keyword evidence="7 8" id="KW-0472">Membrane</keyword>
<keyword evidence="4 8" id="KW-1003">Cell membrane</keyword>
<evidence type="ECO:0000256" key="1">
    <source>
        <dbReference type="ARBA" id="ARBA00004651"/>
    </source>
</evidence>
<keyword evidence="3 8" id="KW-0813">Transport</keyword>
<dbReference type="PANTHER" id="PTHR38438">
    <property type="entry name" value="RIBOFLAVIN TRANSPORTER RIBU"/>
    <property type="match status" value="1"/>
</dbReference>
<feature type="transmembrane region" description="Helical" evidence="9">
    <location>
        <begin position="20"/>
        <end position="46"/>
    </location>
</feature>
<keyword evidence="6 9" id="KW-1133">Transmembrane helix</keyword>
<evidence type="ECO:0000313" key="10">
    <source>
        <dbReference type="EMBL" id="MCR1899374.1"/>
    </source>
</evidence>
<dbReference type="RefSeq" id="WP_257531677.1">
    <property type="nucleotide sequence ID" value="NZ_JANKAS010000009.1"/>
</dbReference>
<evidence type="ECO:0000256" key="2">
    <source>
        <dbReference type="ARBA" id="ARBA00005540"/>
    </source>
</evidence>
<dbReference type="AlphaFoldDB" id="A0AAE3HI56"/>
<evidence type="ECO:0000256" key="8">
    <source>
        <dbReference type="PIRNR" id="PIRNR037778"/>
    </source>
</evidence>
<proteinExistence type="inferred from homology"/>
<name>A0AAE3HI56_9FIRM</name>
<sequence>MKQVTLSNQSSSLSATNRMVKISVLSVIAFIIMLFEMVVPFFPAFLKMDFSDVPALLGSFALGPVAGVIIQLLKNILHIVLRGTSTAGVGELSNFIVGGMFVFTAGSIYKMNKNKKYAMIGMIVATIVMSAVGILTNLYLVVPFYSKAMGIPLDAIVNMGTVANARIIDLKTLIIYGVTPFNIIKGVAISIVVTLIYKKLTPILHK</sequence>
<gene>
    <name evidence="10" type="ORF">NSA47_10300</name>
</gene>
<dbReference type="PIRSF" id="PIRSF037778">
    <property type="entry name" value="UCP037778_transp_RibU"/>
    <property type="match status" value="1"/>
</dbReference>
<dbReference type="InterPro" id="IPR024529">
    <property type="entry name" value="ECF_trnsprt_substrate-spec"/>
</dbReference>
<feature type="transmembrane region" description="Helical" evidence="9">
    <location>
        <begin position="173"/>
        <end position="197"/>
    </location>
</feature>
<dbReference type="Pfam" id="PF12822">
    <property type="entry name" value="ECF_trnsprt"/>
    <property type="match status" value="1"/>
</dbReference>
<comment type="function">
    <text evidence="8">Probably a riboflavin-binding protein that interacts with the energy-coupling factor (ECF) ABC-transporter complex.</text>
</comment>
<dbReference type="Gene3D" id="1.10.1760.20">
    <property type="match status" value="1"/>
</dbReference>
<evidence type="ECO:0000256" key="7">
    <source>
        <dbReference type="ARBA" id="ARBA00023136"/>
    </source>
</evidence>
<evidence type="ECO:0000256" key="4">
    <source>
        <dbReference type="ARBA" id="ARBA00022475"/>
    </source>
</evidence>
<dbReference type="PANTHER" id="PTHR38438:SF1">
    <property type="entry name" value="RIBOFLAVIN TRANSPORTER RIBU"/>
    <property type="match status" value="1"/>
</dbReference>
<keyword evidence="11" id="KW-1185">Reference proteome</keyword>
<evidence type="ECO:0000256" key="9">
    <source>
        <dbReference type="SAM" id="Phobius"/>
    </source>
</evidence>
<feature type="transmembrane region" description="Helical" evidence="9">
    <location>
        <begin position="121"/>
        <end position="142"/>
    </location>
</feature>
<accession>A0AAE3HI56</accession>
<evidence type="ECO:0000256" key="6">
    <source>
        <dbReference type="ARBA" id="ARBA00022989"/>
    </source>
</evidence>